<accession>A0A3A1UWY0</accession>
<keyword evidence="1" id="KW-0812">Transmembrane</keyword>
<keyword evidence="1" id="KW-0472">Membrane</keyword>
<keyword evidence="3" id="KW-1185">Reference proteome</keyword>
<dbReference type="InterPro" id="IPR046001">
    <property type="entry name" value="DUF5957"/>
</dbReference>
<dbReference type="EMBL" id="QXQA01000005">
    <property type="protein sequence ID" value="RIX53028.1"/>
    <property type="molecule type" value="Genomic_DNA"/>
</dbReference>
<organism evidence="2 3">
    <name type="scientific">Paenibacillus nanensis</name>
    <dbReference type="NCBI Taxonomy" id="393251"/>
    <lineage>
        <taxon>Bacteria</taxon>
        <taxon>Bacillati</taxon>
        <taxon>Bacillota</taxon>
        <taxon>Bacilli</taxon>
        <taxon>Bacillales</taxon>
        <taxon>Paenibacillaceae</taxon>
        <taxon>Paenibacillus</taxon>
    </lineage>
</organism>
<sequence>MLKKALLSIAALIVGFIAGVILSEILAVAGLALIGPTSWLAGLKFVPFIVASFSVAAVWIWLPAGKKAVK</sequence>
<gene>
    <name evidence="2" type="ORF">D3P08_10260</name>
</gene>
<dbReference type="OrthoDB" id="2658603at2"/>
<evidence type="ECO:0000313" key="2">
    <source>
        <dbReference type="EMBL" id="RIX53028.1"/>
    </source>
</evidence>
<evidence type="ECO:0000256" key="1">
    <source>
        <dbReference type="SAM" id="Phobius"/>
    </source>
</evidence>
<dbReference type="RefSeq" id="WP_119599609.1">
    <property type="nucleotide sequence ID" value="NZ_QXQA01000005.1"/>
</dbReference>
<dbReference type="AlphaFoldDB" id="A0A3A1UWY0"/>
<dbReference type="Pfam" id="PF19382">
    <property type="entry name" value="DUF5957"/>
    <property type="match status" value="1"/>
</dbReference>
<dbReference type="Proteomes" id="UP000266482">
    <property type="component" value="Unassembled WGS sequence"/>
</dbReference>
<comment type="caution">
    <text evidence="2">The sequence shown here is derived from an EMBL/GenBank/DDBJ whole genome shotgun (WGS) entry which is preliminary data.</text>
</comment>
<evidence type="ECO:0000313" key="3">
    <source>
        <dbReference type="Proteomes" id="UP000266482"/>
    </source>
</evidence>
<protein>
    <submittedName>
        <fullName evidence="2">Uncharacterized protein</fullName>
    </submittedName>
</protein>
<feature type="transmembrane region" description="Helical" evidence="1">
    <location>
        <begin position="39"/>
        <end position="62"/>
    </location>
</feature>
<name>A0A3A1UWY0_9BACL</name>
<reference evidence="2 3" key="1">
    <citation type="submission" date="2018-09" db="EMBL/GenBank/DDBJ databases">
        <title>Paenibacillus aracenensis nov. sp. isolated from a cave in southern Spain.</title>
        <authorList>
            <person name="Jurado V."/>
            <person name="Gutierrez-Patricio S."/>
            <person name="Gonzalez-Pimentel J.L."/>
            <person name="Miller A.Z."/>
            <person name="Laiz L."/>
            <person name="Saiz-Jimenez C."/>
        </authorList>
    </citation>
    <scope>NUCLEOTIDE SEQUENCE [LARGE SCALE GENOMIC DNA]</scope>
    <source>
        <strain evidence="2 3">DSM 22867</strain>
    </source>
</reference>
<proteinExistence type="predicted"/>
<keyword evidence="1" id="KW-1133">Transmembrane helix</keyword>